<sequence length="15" mass="1361">MATDAVVTGAPLSGA</sequence>
<reference evidence="1" key="1">
    <citation type="submission" date="2014-09" db="EMBL/GenBank/DDBJ databases">
        <authorList>
            <person name="Magalhaes I.L.F."/>
            <person name="Oliveira U."/>
            <person name="Santos F.R."/>
            <person name="Vidigal T.H.D.A."/>
            <person name="Brescovit A.D."/>
            <person name="Santos A.J."/>
        </authorList>
    </citation>
    <scope>NUCLEOTIDE SEQUENCE</scope>
    <source>
        <tissue evidence="1">Shoot tissue taken approximately 20 cm above the soil surface</tissue>
    </source>
</reference>
<organism evidence="1">
    <name type="scientific">Arundo donax</name>
    <name type="common">Giant reed</name>
    <name type="synonym">Donax arundinaceus</name>
    <dbReference type="NCBI Taxonomy" id="35708"/>
    <lineage>
        <taxon>Eukaryota</taxon>
        <taxon>Viridiplantae</taxon>
        <taxon>Streptophyta</taxon>
        <taxon>Embryophyta</taxon>
        <taxon>Tracheophyta</taxon>
        <taxon>Spermatophyta</taxon>
        <taxon>Magnoliopsida</taxon>
        <taxon>Liliopsida</taxon>
        <taxon>Poales</taxon>
        <taxon>Poaceae</taxon>
        <taxon>PACMAD clade</taxon>
        <taxon>Arundinoideae</taxon>
        <taxon>Arundineae</taxon>
        <taxon>Arundo</taxon>
    </lineage>
</organism>
<evidence type="ECO:0000313" key="1">
    <source>
        <dbReference type="EMBL" id="JAD68052.1"/>
    </source>
</evidence>
<dbReference type="EMBL" id="GBRH01229843">
    <property type="protein sequence ID" value="JAD68052.1"/>
    <property type="molecule type" value="Transcribed_RNA"/>
</dbReference>
<accession>A0A0A9C978</accession>
<reference evidence="1" key="2">
    <citation type="journal article" date="2015" name="Data Brief">
        <title>Shoot transcriptome of the giant reed, Arundo donax.</title>
        <authorList>
            <person name="Barrero R.A."/>
            <person name="Guerrero F.D."/>
            <person name="Moolhuijzen P."/>
            <person name="Goolsby J.A."/>
            <person name="Tidwell J."/>
            <person name="Bellgard S.E."/>
            <person name="Bellgard M.I."/>
        </authorList>
    </citation>
    <scope>NUCLEOTIDE SEQUENCE</scope>
    <source>
        <tissue evidence="1">Shoot tissue taken approximately 20 cm above the soil surface</tissue>
    </source>
</reference>
<name>A0A0A9C978_ARUDO</name>
<proteinExistence type="predicted"/>
<protein>
    <submittedName>
        <fullName evidence="1">Uncharacterized protein</fullName>
    </submittedName>
</protein>